<accession>A0A2T0ZVM1</accession>
<evidence type="ECO:0000259" key="4">
    <source>
        <dbReference type="Pfam" id="PF13193"/>
    </source>
</evidence>
<dbReference type="InterPro" id="IPR050237">
    <property type="entry name" value="ATP-dep_AMP-bd_enzyme"/>
</dbReference>
<dbReference type="Pfam" id="PF13193">
    <property type="entry name" value="AMP-binding_C"/>
    <property type="match status" value="1"/>
</dbReference>
<comment type="similarity">
    <text evidence="1">Belongs to the ATP-dependent AMP-binding enzyme family.</text>
</comment>
<proteinExistence type="inferred from homology"/>
<sequence>MNDTATNPGASATGLVHTGSTTGALSLRALRRYRDRTAFVWDGKSMTYGAAADMIGRLQAVFDQQGLRKGARIALLAGNIAEMWCAGTAAQASAMSITWLHSLASFEDQLFQLDDAEADALVVDAHHYGERGAAIAAQLTDLPVFRYGPGDFGIDLDKATGDIGVSTAYDLAAPSDIAILNYTGGTTGRSKGALRRHTAVTSGVEAILTDFELPTNPRYLAIGPISHVTGSKILPTLLRGGTVHMTTGFDSANVLSIIQDEKINYALMVPTMIYTMFDHAGFDDYDLSSLELLLYGASPMAPSRLVEGIERLGPVFSQLYGQTECYPVSLLRKSEHDPKRPELLESCGVPVTTCEVQILDDSGQEVPLGESGELCVRSAGVMESYWKQPDLTAEAFAHGWLHTGDIARKDEAGRLYIVDRKKDMIISGGFNVYPREVEDSLLAHPGVSMAAVIGVPDEKWGEAVSAMIIRRPGTHATDAELIDHVKRHKGSVQAPKTVHFVDELPTTAVGKIDKKRLRKDFWQDSSRPIG</sequence>
<dbReference type="OrthoDB" id="9803968at2"/>
<comment type="caution">
    <text evidence="5">The sequence shown here is derived from an EMBL/GenBank/DDBJ whole genome shotgun (WGS) entry which is preliminary data.</text>
</comment>
<dbReference type="SUPFAM" id="SSF56801">
    <property type="entry name" value="Acetyl-CoA synthetase-like"/>
    <property type="match status" value="1"/>
</dbReference>
<dbReference type="PROSITE" id="PS00455">
    <property type="entry name" value="AMP_BINDING"/>
    <property type="match status" value="1"/>
</dbReference>
<name>A0A2T0ZVM1_9ACTN</name>
<dbReference type="AlphaFoldDB" id="A0A2T0ZVM1"/>
<gene>
    <name evidence="5" type="ORF">CLV47_11735</name>
</gene>
<feature type="domain" description="AMP-binding enzyme C-terminal" evidence="4">
    <location>
        <begin position="436"/>
        <end position="511"/>
    </location>
</feature>
<organism evidence="5 6">
    <name type="scientific">Antricoccus suffuscus</name>
    <dbReference type="NCBI Taxonomy" id="1629062"/>
    <lineage>
        <taxon>Bacteria</taxon>
        <taxon>Bacillati</taxon>
        <taxon>Actinomycetota</taxon>
        <taxon>Actinomycetes</taxon>
        <taxon>Geodermatophilales</taxon>
        <taxon>Antricoccaceae</taxon>
        <taxon>Antricoccus</taxon>
    </lineage>
</organism>
<dbReference type="EMBL" id="PVUE01000017">
    <property type="protein sequence ID" value="PRZ40400.1"/>
    <property type="molecule type" value="Genomic_DNA"/>
</dbReference>
<keyword evidence="6" id="KW-1185">Reference proteome</keyword>
<dbReference type="RefSeq" id="WP_106350352.1">
    <property type="nucleotide sequence ID" value="NZ_PVUE01000017.1"/>
</dbReference>
<keyword evidence="2" id="KW-0436">Ligase</keyword>
<dbReference type="PANTHER" id="PTHR43767">
    <property type="entry name" value="LONG-CHAIN-FATTY-ACID--COA LIGASE"/>
    <property type="match status" value="1"/>
</dbReference>
<evidence type="ECO:0000256" key="2">
    <source>
        <dbReference type="ARBA" id="ARBA00022598"/>
    </source>
</evidence>
<dbReference type="InterPro" id="IPR045851">
    <property type="entry name" value="AMP-bd_C_sf"/>
</dbReference>
<protein>
    <submittedName>
        <fullName evidence="5">Fatty-acyl-CoA synthase</fullName>
    </submittedName>
</protein>
<dbReference type="GO" id="GO:0016877">
    <property type="term" value="F:ligase activity, forming carbon-sulfur bonds"/>
    <property type="evidence" value="ECO:0007669"/>
    <property type="project" value="UniProtKB-ARBA"/>
</dbReference>
<dbReference type="InterPro" id="IPR000873">
    <property type="entry name" value="AMP-dep_synth/lig_dom"/>
</dbReference>
<dbReference type="Proteomes" id="UP000237752">
    <property type="component" value="Unassembled WGS sequence"/>
</dbReference>
<dbReference type="Gene3D" id="3.40.50.12780">
    <property type="entry name" value="N-terminal domain of ligase-like"/>
    <property type="match status" value="1"/>
</dbReference>
<dbReference type="InterPro" id="IPR042099">
    <property type="entry name" value="ANL_N_sf"/>
</dbReference>
<evidence type="ECO:0000259" key="3">
    <source>
        <dbReference type="Pfam" id="PF00501"/>
    </source>
</evidence>
<evidence type="ECO:0000313" key="5">
    <source>
        <dbReference type="EMBL" id="PRZ40400.1"/>
    </source>
</evidence>
<dbReference type="InterPro" id="IPR020845">
    <property type="entry name" value="AMP-binding_CS"/>
</dbReference>
<dbReference type="InterPro" id="IPR025110">
    <property type="entry name" value="AMP-bd_C"/>
</dbReference>
<dbReference type="PANTHER" id="PTHR43767:SF7">
    <property type="entry name" value="MEDIUM_LONG-CHAIN-FATTY-ACID--COA LIGASE FADD8"/>
    <property type="match status" value="1"/>
</dbReference>
<dbReference type="FunFam" id="3.30.300.30:FF:000008">
    <property type="entry name" value="2,3-dihydroxybenzoate-AMP ligase"/>
    <property type="match status" value="1"/>
</dbReference>
<reference evidence="5 6" key="1">
    <citation type="submission" date="2018-03" db="EMBL/GenBank/DDBJ databases">
        <title>Genomic Encyclopedia of Archaeal and Bacterial Type Strains, Phase II (KMG-II): from individual species to whole genera.</title>
        <authorList>
            <person name="Goeker M."/>
        </authorList>
    </citation>
    <scope>NUCLEOTIDE SEQUENCE [LARGE SCALE GENOMIC DNA]</scope>
    <source>
        <strain evidence="5 6">DSM 100065</strain>
    </source>
</reference>
<evidence type="ECO:0000256" key="1">
    <source>
        <dbReference type="ARBA" id="ARBA00006432"/>
    </source>
</evidence>
<feature type="domain" description="AMP-dependent synthetase/ligase" evidence="3">
    <location>
        <begin position="29"/>
        <end position="386"/>
    </location>
</feature>
<dbReference type="Pfam" id="PF00501">
    <property type="entry name" value="AMP-binding"/>
    <property type="match status" value="1"/>
</dbReference>
<dbReference type="Gene3D" id="3.30.300.30">
    <property type="match status" value="1"/>
</dbReference>
<evidence type="ECO:0000313" key="6">
    <source>
        <dbReference type="Proteomes" id="UP000237752"/>
    </source>
</evidence>